<dbReference type="InterPro" id="IPR050616">
    <property type="entry name" value="CPA3_Na-H_Antiporter_A"/>
</dbReference>
<feature type="transmembrane region" description="Helical" evidence="10">
    <location>
        <begin position="31"/>
        <end position="50"/>
    </location>
</feature>
<keyword evidence="4" id="KW-1003">Cell membrane</keyword>
<feature type="transmembrane region" description="Helical" evidence="10">
    <location>
        <begin position="599"/>
        <end position="616"/>
    </location>
</feature>
<dbReference type="Pfam" id="PF00662">
    <property type="entry name" value="Proton_antipo_N"/>
    <property type="match status" value="1"/>
</dbReference>
<feature type="transmembrane region" description="Helical" evidence="10">
    <location>
        <begin position="162"/>
        <end position="179"/>
    </location>
</feature>
<keyword evidence="7" id="KW-0406">Ion transport</keyword>
<feature type="transmembrane region" description="Helical" evidence="10">
    <location>
        <begin position="716"/>
        <end position="737"/>
    </location>
</feature>
<dbReference type="Pfam" id="PF04039">
    <property type="entry name" value="MnhB"/>
    <property type="match status" value="1"/>
</dbReference>
<sequence length="971" mass="104663">MRQDSEGSADSHLLLNSLDTRQRCRRRVSDLLIPLLLLPFALALCVAFVARDARRVAAWMTAAAPLLGLALLAAMTPAILRGEIIHSRFAWAPSLGLSISLRLDGLAWTFAGLVLAIGALVVMYARYYLSTRDSAPRLYAYLLLFMGSMLGIVLAGNLILLLVFWELTSVSSFLLIGYWQHRRDAREGARMALAITGGGGLALMAGLLMLGQAAGSYELDAVLAAGDVVRTDPQYPWMLLLILIGIFSKSAQFPFHFWLPQAMAAPTPVSAYLHSATMVKAGVFLLARLHPALAGSDLFFYLVSTVGAVTLLIGAWQAIFQQDIKGLLAYSTISHLGLITLLFGLSTPMAVVAGLFHILNHAVFKASLFMAAGIVDHETGTRDMRRLGGLRHLLPFTSALAITASLAMAGVPLLNGFLSKEMFFAQTLDLADAHASMRTVLSVVAVMAGIFAVAYSLRFTVDTFFGKGPRDLDRVPHEPVRWMKIPVEILVVICLLVGMLPAWTIAPILQAAVRGTLGAAAPEYSLAIWHGFNLPLLMSMISTVGGVLLYLFLRRRLDLHAIEKESLGRRIFLAMGRAGAALARDASQKIINGSLQRSLAWLAICAIVVGVAPFVSGEAPLTWRTPQAMPLLGWVLWAMLVACTLAALRWYRRRLIALVLLGGAGLVVSLNFVFLSAPDLALTQLLVEMVSLPLLLLGMHYLPFRSPPERNNVRRWRDIAIALSAGAGIAVLAYAVMTRPAGGIGEEMLARSLPEAFGRNVVNVILVDFRGFDTFGEITVFGVAALLVHALLRRARMAPEKIMPGPPVALPVPADLAQIMFPLTLTVSFFLFLRGHNAPGGGFIAGLVLAVPLLIQYVIQGASSVESRFGFDYVRCIGVGLLLAGTSGVASWLFGVPFLTSGHLVLDLPVIGELELASAMGFDTGVYLVVFGGAMLILSMLGTIKPSLTQVAREGVIDPDRRSLRTGEVER</sequence>
<feature type="transmembrane region" description="Helical" evidence="10">
    <location>
        <begin position="532"/>
        <end position="553"/>
    </location>
</feature>
<accession>A0A1T5JYB0</accession>
<dbReference type="PRINTS" id="PR01434">
    <property type="entry name" value="NADHDHGNASE5"/>
</dbReference>
<gene>
    <name evidence="16" type="ORF">SAMN06296058_1191</name>
</gene>
<dbReference type="OrthoDB" id="9811798at2"/>
<dbReference type="Pfam" id="PF00361">
    <property type="entry name" value="Proton_antipo_M"/>
    <property type="match status" value="1"/>
</dbReference>
<feature type="transmembrane region" description="Helical" evidence="10">
    <location>
        <begin position="191"/>
        <end position="215"/>
    </location>
</feature>
<feature type="transmembrane region" description="Helical" evidence="10">
    <location>
        <begin position="138"/>
        <end position="156"/>
    </location>
</feature>
<dbReference type="NCBIfam" id="NF009288">
    <property type="entry name" value="PRK12648.1"/>
    <property type="match status" value="1"/>
</dbReference>
<evidence type="ECO:0000256" key="8">
    <source>
        <dbReference type="ARBA" id="ARBA00023136"/>
    </source>
</evidence>
<evidence type="ECO:0000256" key="2">
    <source>
        <dbReference type="ARBA" id="ARBA00022448"/>
    </source>
</evidence>
<evidence type="ECO:0000259" key="12">
    <source>
        <dbReference type="Pfam" id="PF00662"/>
    </source>
</evidence>
<feature type="transmembrane region" description="Helical" evidence="10">
    <location>
        <begin position="880"/>
        <end position="906"/>
    </location>
</feature>
<feature type="transmembrane region" description="Helical" evidence="10">
    <location>
        <begin position="105"/>
        <end position="126"/>
    </location>
</feature>
<dbReference type="Pfam" id="PF13244">
    <property type="entry name" value="MbhD"/>
    <property type="match status" value="1"/>
</dbReference>
<feature type="domain" description="MrpA C-terminal/MbhD" evidence="14">
    <location>
        <begin position="640"/>
        <end position="703"/>
    </location>
</feature>
<evidence type="ECO:0000256" key="5">
    <source>
        <dbReference type="ARBA" id="ARBA00022692"/>
    </source>
</evidence>
<feature type="transmembrane region" description="Helical" evidence="10">
    <location>
        <begin position="489"/>
        <end position="512"/>
    </location>
</feature>
<evidence type="ECO:0000259" key="13">
    <source>
        <dbReference type="Pfam" id="PF04039"/>
    </source>
</evidence>
<dbReference type="InterPro" id="IPR001516">
    <property type="entry name" value="Proton_antipo_N"/>
</dbReference>
<feature type="transmembrane region" description="Helical" evidence="10">
    <location>
        <begin position="299"/>
        <end position="320"/>
    </location>
</feature>
<feature type="transmembrane region" description="Helical" evidence="10">
    <location>
        <begin position="681"/>
        <end position="704"/>
    </location>
</feature>
<reference evidence="16 17" key="1">
    <citation type="submission" date="2017-02" db="EMBL/GenBank/DDBJ databases">
        <authorList>
            <person name="Peterson S.W."/>
        </authorList>
    </citation>
    <scope>NUCLEOTIDE SEQUENCE [LARGE SCALE GENOMIC DNA]</scope>
    <source>
        <strain evidence="16 17">P15</strain>
    </source>
</reference>
<dbReference type="InterPro" id="IPR025383">
    <property type="entry name" value="MrpA_C/MbhD"/>
</dbReference>
<keyword evidence="2" id="KW-0813">Transport</keyword>
<evidence type="ECO:0000259" key="11">
    <source>
        <dbReference type="Pfam" id="PF00361"/>
    </source>
</evidence>
<evidence type="ECO:0000259" key="15">
    <source>
        <dbReference type="Pfam" id="PF20501"/>
    </source>
</evidence>
<protein>
    <submittedName>
        <fullName evidence="16">Multisubunit potassium/proton antiporter, PhaA subunit /multisubunit potassium/proton antiporter, PhaB subunit</fullName>
    </submittedName>
</protein>
<dbReference type="GO" id="GO:0006811">
    <property type="term" value="P:monoatomic ion transport"/>
    <property type="evidence" value="ECO:0007669"/>
    <property type="project" value="UniProtKB-KW"/>
</dbReference>
<feature type="domain" description="MrpA C-terminal/MbhE" evidence="15">
    <location>
        <begin position="713"/>
        <end position="803"/>
    </location>
</feature>
<keyword evidence="5 9" id="KW-0812">Transmembrane</keyword>
<feature type="transmembrane region" description="Helical" evidence="10">
    <location>
        <begin position="839"/>
        <end position="859"/>
    </location>
</feature>
<dbReference type="GO" id="GO:0015297">
    <property type="term" value="F:antiporter activity"/>
    <property type="evidence" value="ECO:0007669"/>
    <property type="project" value="UniProtKB-KW"/>
</dbReference>
<dbReference type="InterPro" id="IPR007182">
    <property type="entry name" value="MnhB"/>
</dbReference>
<evidence type="ECO:0000256" key="1">
    <source>
        <dbReference type="ARBA" id="ARBA00004651"/>
    </source>
</evidence>
<evidence type="ECO:0000259" key="14">
    <source>
        <dbReference type="Pfam" id="PF13244"/>
    </source>
</evidence>
<evidence type="ECO:0000313" key="17">
    <source>
        <dbReference type="Proteomes" id="UP000190341"/>
    </source>
</evidence>
<feature type="domain" description="NADH:quinone oxidoreductase/Mrp antiporter transmembrane" evidence="11">
    <location>
        <begin position="155"/>
        <end position="432"/>
    </location>
</feature>
<feature type="transmembrane region" description="Helical" evidence="10">
    <location>
        <begin position="57"/>
        <end position="80"/>
    </location>
</feature>
<dbReference type="Proteomes" id="UP000190341">
    <property type="component" value="Unassembled WGS sequence"/>
</dbReference>
<dbReference type="InterPro" id="IPR001750">
    <property type="entry name" value="ND/Mrp_TM"/>
</dbReference>
<evidence type="ECO:0000256" key="10">
    <source>
        <dbReference type="SAM" id="Phobius"/>
    </source>
</evidence>
<dbReference type="STRING" id="428993.SAMN06296058_1191"/>
<evidence type="ECO:0000256" key="7">
    <source>
        <dbReference type="ARBA" id="ARBA00023065"/>
    </source>
</evidence>
<feature type="transmembrane region" description="Helical" evidence="10">
    <location>
        <begin position="393"/>
        <end position="415"/>
    </location>
</feature>
<feature type="transmembrane region" description="Helical" evidence="10">
    <location>
        <begin position="926"/>
        <end position="944"/>
    </location>
</feature>
<feature type="domain" description="Na+/H+ antiporter MnhB subunit-related protein" evidence="13">
    <location>
        <begin position="816"/>
        <end position="935"/>
    </location>
</feature>
<comment type="subcellular location">
    <subcellularLocation>
        <location evidence="1">Cell membrane</location>
        <topology evidence="1">Multi-pass membrane protein</topology>
    </subcellularLocation>
    <subcellularLocation>
        <location evidence="9">Membrane</location>
        <topology evidence="9">Multi-pass membrane protein</topology>
    </subcellularLocation>
</comment>
<evidence type="ECO:0000256" key="6">
    <source>
        <dbReference type="ARBA" id="ARBA00022989"/>
    </source>
</evidence>
<keyword evidence="17" id="KW-1185">Reference proteome</keyword>
<name>A0A1T5JYB0_9GAMM</name>
<feature type="transmembrane region" description="Helical" evidence="10">
    <location>
        <begin position="628"/>
        <end position="648"/>
    </location>
</feature>
<dbReference type="Pfam" id="PF20501">
    <property type="entry name" value="MbhE"/>
    <property type="match status" value="1"/>
</dbReference>
<dbReference type="PANTHER" id="PTHR43373:SF1">
    <property type="entry name" value="NA(+)_H(+) ANTIPORTER SUBUNIT A"/>
    <property type="match status" value="1"/>
</dbReference>
<dbReference type="InterPro" id="IPR046806">
    <property type="entry name" value="MrpA_C/MbhE"/>
</dbReference>
<feature type="domain" description="NADH-Ubiquinone oxidoreductase (complex I) chain 5 N-terminal" evidence="12">
    <location>
        <begin position="94"/>
        <end position="134"/>
    </location>
</feature>
<feature type="transmembrane region" description="Helical" evidence="10">
    <location>
        <begin position="235"/>
        <end position="259"/>
    </location>
</feature>
<feature type="transmembrane region" description="Helical" evidence="10">
    <location>
        <begin position="812"/>
        <end position="833"/>
    </location>
</feature>
<evidence type="ECO:0000256" key="4">
    <source>
        <dbReference type="ARBA" id="ARBA00022475"/>
    </source>
</evidence>
<organism evidence="16 17">
    <name type="scientific">Pseudoxanthomonas indica</name>
    <dbReference type="NCBI Taxonomy" id="428993"/>
    <lineage>
        <taxon>Bacteria</taxon>
        <taxon>Pseudomonadati</taxon>
        <taxon>Pseudomonadota</taxon>
        <taxon>Gammaproteobacteria</taxon>
        <taxon>Lysobacterales</taxon>
        <taxon>Lysobacteraceae</taxon>
        <taxon>Pseudoxanthomonas</taxon>
    </lineage>
</organism>
<dbReference type="GO" id="GO:0005886">
    <property type="term" value="C:plasma membrane"/>
    <property type="evidence" value="ECO:0007669"/>
    <property type="project" value="UniProtKB-SubCell"/>
</dbReference>
<feature type="transmembrane region" description="Helical" evidence="10">
    <location>
        <begin position="655"/>
        <end position="675"/>
    </location>
</feature>
<dbReference type="EMBL" id="FUZV01000001">
    <property type="protein sequence ID" value="SKC56335.1"/>
    <property type="molecule type" value="Genomic_DNA"/>
</dbReference>
<keyword evidence="3" id="KW-0050">Antiport</keyword>
<evidence type="ECO:0000256" key="9">
    <source>
        <dbReference type="RuleBase" id="RU000320"/>
    </source>
</evidence>
<dbReference type="PANTHER" id="PTHR43373">
    <property type="entry name" value="NA(+)/H(+) ANTIPORTER SUBUNIT"/>
    <property type="match status" value="1"/>
</dbReference>
<evidence type="ECO:0000313" key="16">
    <source>
        <dbReference type="EMBL" id="SKC56335.1"/>
    </source>
</evidence>
<feature type="transmembrane region" description="Helical" evidence="10">
    <location>
        <begin position="435"/>
        <end position="457"/>
    </location>
</feature>
<keyword evidence="6 10" id="KW-1133">Transmembrane helix</keyword>
<feature type="transmembrane region" description="Helical" evidence="10">
    <location>
        <begin position="774"/>
        <end position="792"/>
    </location>
</feature>
<dbReference type="AlphaFoldDB" id="A0A1T5JYB0"/>
<keyword evidence="8 10" id="KW-0472">Membrane</keyword>
<evidence type="ECO:0000256" key="3">
    <source>
        <dbReference type="ARBA" id="ARBA00022449"/>
    </source>
</evidence>
<proteinExistence type="predicted"/>